<dbReference type="Gene3D" id="2.40.30.200">
    <property type="match status" value="1"/>
</dbReference>
<evidence type="ECO:0000259" key="1">
    <source>
        <dbReference type="Pfam" id="PF05709"/>
    </source>
</evidence>
<reference evidence="2 3" key="1">
    <citation type="submission" date="2020-08" db="EMBL/GenBank/DDBJ databases">
        <title>Genome public.</title>
        <authorList>
            <person name="Liu C."/>
            <person name="Sun Q."/>
        </authorList>
    </citation>
    <scope>NUCLEOTIDE SEQUENCE [LARGE SCALE GENOMIC DNA]</scope>
    <source>
        <strain evidence="2 3">NSJ-6</strain>
    </source>
</reference>
<dbReference type="InterPro" id="IPR006520">
    <property type="entry name" value="Dit_BPSPP_N"/>
</dbReference>
<dbReference type="Proteomes" id="UP000596929">
    <property type="component" value="Unassembled WGS sequence"/>
</dbReference>
<dbReference type="Pfam" id="PF05709">
    <property type="entry name" value="Sipho_tail"/>
    <property type="match status" value="1"/>
</dbReference>
<gene>
    <name evidence="2" type="ORF">H8S20_06365</name>
</gene>
<comment type="caution">
    <text evidence="2">The sequence shown here is derived from an EMBL/GenBank/DDBJ whole genome shotgun (WGS) entry which is preliminary data.</text>
</comment>
<evidence type="ECO:0000313" key="3">
    <source>
        <dbReference type="Proteomes" id="UP000596929"/>
    </source>
</evidence>
<keyword evidence="3" id="KW-1185">Reference proteome</keyword>
<name>A0ABR7DBK9_9CLOT</name>
<evidence type="ECO:0000313" key="2">
    <source>
        <dbReference type="EMBL" id="MBC5628520.1"/>
    </source>
</evidence>
<accession>A0ABR7DBK9</accession>
<protein>
    <submittedName>
        <fullName evidence="2">Phage tail family protein</fullName>
    </submittedName>
</protein>
<dbReference type="NCBIfam" id="TIGR01633">
    <property type="entry name" value="phi3626_gp14_N"/>
    <property type="match status" value="1"/>
</dbReference>
<proteinExistence type="predicted"/>
<feature type="domain" description="Siphovirus-type tail component RIFT-related" evidence="1">
    <location>
        <begin position="28"/>
        <end position="124"/>
    </location>
</feature>
<dbReference type="RefSeq" id="WP_186859573.1">
    <property type="nucleotide sequence ID" value="NZ_JACOOO010000009.1"/>
</dbReference>
<dbReference type="EMBL" id="JACOOO010000009">
    <property type="protein sequence ID" value="MBC5628520.1"/>
    <property type="molecule type" value="Genomic_DNA"/>
</dbReference>
<organism evidence="2 3">
    <name type="scientific">Clostridium hominis</name>
    <dbReference type="NCBI Taxonomy" id="2763036"/>
    <lineage>
        <taxon>Bacteria</taxon>
        <taxon>Bacillati</taxon>
        <taxon>Bacillota</taxon>
        <taxon>Clostridia</taxon>
        <taxon>Eubacteriales</taxon>
        <taxon>Clostridiaceae</taxon>
        <taxon>Clostridium</taxon>
    </lineage>
</organism>
<sequence>MYNRFYVVFNNEASIDIGVKVVSRPEIPSPQAILKEYSIPGKYGEEYELEGYEDIEISIDFNFVDKENIHERFRKCKKWINNIEDNKLVFSDNSEIFYRVNYAKITSNERIMKSLGRFTVTFNCEPFAYEMEGQEEILINDAAIIYNAGDLESKPIIKIQGEGLVTIKINEDTIKANIGQEIIIDSYLGLSYKTDKTPQNNNIKGRHPRLKLGENTISYSGGRVDSFIIIPNWTIY</sequence>
<dbReference type="InterPro" id="IPR008841">
    <property type="entry name" value="Siphovirus-type_tail_N"/>
</dbReference>